<feature type="region of interest" description="Disordered" evidence="1">
    <location>
        <begin position="323"/>
        <end position="352"/>
    </location>
</feature>
<dbReference type="InterPro" id="IPR039467">
    <property type="entry name" value="TFIIIB_B''_Myb"/>
</dbReference>
<sequence>MIAETRNSDSDLLDDIFAPATTIEKASRFQPKHRITKKKILPKSSKSGVAEGLSSSHKFSDAAENKCPVEGSSASSSGYLDVHNPEDNFEYSISNNALDKVSQFCVGEPEQCTDVSCSLDSLDGHNKNFSVSGSAGPILTSNLDSDISEPISVSSELQMSQSSLVTKGSSTNVETTDLSLRHANLQTCSVEVENEPTTLDSSVDPVDDLFLQSDQPVAKKNGKFRPKFSSCLKEGKKINSSFVPPNNGVKSFAPVEYQLELVTSNPLEGINSFIETTCDQNMDKSLGSLSLSNRDNQADLVNVVRKDEIDISALGTRAILSKPSRNSDEHVENFQTDVQDRTKSAESNSSGAAGPVFASNLDYSISEPISVLSELMVRQSSLVTNGYATNIEASDLSLRHTEVGNEPTIAVSSVEHLDDLFLQCDQSAGKQIGKCRPKPSLCVKKGKKVKSVTFMLPNNGVEPPATSAECQSKLVTSSPLKATTSFVGMLSDHNMDETLGSLSTSNRDNQVDLDEIDLSAIDTLDIISDPNCNSDEHVEKFQTDLLGTRNCAESNPATCRVPITPSGTASGYSQLDSSDSLDTHSPHFLVDDLIESYEERACAGNNNDLVDQSFVEHEDIHNMEGENTTNYIEEPNLEECVPNTVQNDETGKSSRRVRQRNRKLKSSVVDNMGSGDQNAKDGISGMDEDYDGERHMDEDMLKEKKTKARRNSCSRSSENESSPKSSKKASGKPDSTNKDPPKKRLPRGSRSKSAKRQVNKAYLEIPDDELDRRKLAIRDLIRLAGFKEQISNKEAVSLKKSFANQSGEQEQDPNADDANRKIEGDGSRLNYHSYMRRPQQIRWSNTETEFFYQAIRQFGTDFAMIQVLFPNRSREQVKAKFKNEQRKRPLQIADAIVHRSKDHSHFEKVIQQLQVAAEQSAKNDPSTASKDETDENEQERSETNSKEEHKANYL</sequence>
<feature type="compositionally biased region" description="Basic and acidic residues" evidence="1">
    <location>
        <begin position="692"/>
        <end position="703"/>
    </location>
</feature>
<dbReference type="InterPro" id="IPR009057">
    <property type="entry name" value="Homeodomain-like_sf"/>
</dbReference>
<dbReference type="GO" id="GO:0070898">
    <property type="term" value="P:RNA polymerase III preinitiation complex assembly"/>
    <property type="evidence" value="ECO:0007669"/>
    <property type="project" value="TreeGrafter"/>
</dbReference>
<feature type="compositionally biased region" description="Basic residues" evidence="1">
    <location>
        <begin position="653"/>
        <end position="665"/>
    </location>
</feature>
<name>A0AAP0BK29_9ASPA</name>
<feature type="region of interest" description="Disordered" evidence="1">
    <location>
        <begin position="29"/>
        <end position="55"/>
    </location>
</feature>
<feature type="domain" description="Myb-like" evidence="2">
    <location>
        <begin position="839"/>
        <end position="887"/>
    </location>
</feature>
<feature type="compositionally biased region" description="Low complexity" evidence="1">
    <location>
        <begin position="713"/>
        <end position="724"/>
    </location>
</feature>
<reference evidence="3 4" key="1">
    <citation type="journal article" date="2022" name="Nat. Plants">
        <title>Genomes of leafy and leafless Platanthera orchids illuminate the evolution of mycoheterotrophy.</title>
        <authorList>
            <person name="Li M.H."/>
            <person name="Liu K.W."/>
            <person name="Li Z."/>
            <person name="Lu H.C."/>
            <person name="Ye Q.L."/>
            <person name="Zhang D."/>
            <person name="Wang J.Y."/>
            <person name="Li Y.F."/>
            <person name="Zhong Z.M."/>
            <person name="Liu X."/>
            <person name="Yu X."/>
            <person name="Liu D.K."/>
            <person name="Tu X.D."/>
            <person name="Liu B."/>
            <person name="Hao Y."/>
            <person name="Liao X.Y."/>
            <person name="Jiang Y.T."/>
            <person name="Sun W.H."/>
            <person name="Chen J."/>
            <person name="Chen Y.Q."/>
            <person name="Ai Y."/>
            <person name="Zhai J.W."/>
            <person name="Wu S.S."/>
            <person name="Zhou Z."/>
            <person name="Hsiao Y.Y."/>
            <person name="Wu W.L."/>
            <person name="Chen Y.Y."/>
            <person name="Lin Y.F."/>
            <person name="Hsu J.L."/>
            <person name="Li C.Y."/>
            <person name="Wang Z.W."/>
            <person name="Zhao X."/>
            <person name="Zhong W.Y."/>
            <person name="Ma X.K."/>
            <person name="Ma L."/>
            <person name="Huang J."/>
            <person name="Chen G.Z."/>
            <person name="Huang M.Z."/>
            <person name="Huang L."/>
            <person name="Peng D.H."/>
            <person name="Luo Y.B."/>
            <person name="Zou S.Q."/>
            <person name="Chen S.P."/>
            <person name="Lan S."/>
            <person name="Tsai W.C."/>
            <person name="Van de Peer Y."/>
            <person name="Liu Z.J."/>
        </authorList>
    </citation>
    <scope>NUCLEOTIDE SEQUENCE [LARGE SCALE GENOMIC DNA]</scope>
    <source>
        <strain evidence="3">Lor287</strain>
    </source>
</reference>
<feature type="compositionally biased region" description="Basic residues" evidence="1">
    <location>
        <begin position="743"/>
        <end position="758"/>
    </location>
</feature>
<dbReference type="EMBL" id="JBBWWQ010000009">
    <property type="protein sequence ID" value="KAK8939245.1"/>
    <property type="molecule type" value="Genomic_DNA"/>
</dbReference>
<dbReference type="Gene3D" id="1.20.58.1880">
    <property type="match status" value="1"/>
</dbReference>
<dbReference type="InterPro" id="IPR001005">
    <property type="entry name" value="SANT/Myb"/>
</dbReference>
<feature type="compositionally biased region" description="Basic and acidic residues" evidence="1">
    <location>
        <begin position="817"/>
        <end position="826"/>
    </location>
</feature>
<evidence type="ECO:0000313" key="4">
    <source>
        <dbReference type="Proteomes" id="UP001418222"/>
    </source>
</evidence>
<comment type="caution">
    <text evidence="3">The sequence shown here is derived from an EMBL/GenBank/DDBJ whole genome shotgun (WGS) entry which is preliminary data.</text>
</comment>
<feature type="compositionally biased region" description="Basic and acidic residues" evidence="1">
    <location>
        <begin position="938"/>
        <end position="954"/>
    </location>
</feature>
<evidence type="ECO:0000313" key="3">
    <source>
        <dbReference type="EMBL" id="KAK8939245.1"/>
    </source>
</evidence>
<feature type="compositionally biased region" description="Basic residues" evidence="1">
    <location>
        <begin position="30"/>
        <end position="41"/>
    </location>
</feature>
<dbReference type="SMART" id="SM00717">
    <property type="entry name" value="SANT"/>
    <property type="match status" value="1"/>
</dbReference>
<dbReference type="GO" id="GO:0000126">
    <property type="term" value="C:transcription factor TFIIIB complex"/>
    <property type="evidence" value="ECO:0007669"/>
    <property type="project" value="TreeGrafter"/>
</dbReference>
<dbReference type="PANTHER" id="PTHR22929:SF0">
    <property type="entry name" value="TRANSCRIPTION FACTOR TFIIIB COMPONENT B'' HOMOLOG"/>
    <property type="match status" value="1"/>
</dbReference>
<evidence type="ECO:0000256" key="1">
    <source>
        <dbReference type="SAM" id="MobiDB-lite"/>
    </source>
</evidence>
<feature type="region of interest" description="Disordered" evidence="1">
    <location>
        <begin position="916"/>
        <end position="954"/>
    </location>
</feature>
<accession>A0AAP0BK29</accession>
<feature type="region of interest" description="Disordered" evidence="1">
    <location>
        <begin position="643"/>
        <end position="760"/>
    </location>
</feature>
<dbReference type="PANTHER" id="PTHR22929">
    <property type="entry name" value="RNA POLYMERASE III TRANSCRIPTION INITIATION FACTOR B"/>
    <property type="match status" value="1"/>
</dbReference>
<dbReference type="AlphaFoldDB" id="A0AAP0BK29"/>
<proteinExistence type="predicted"/>
<feature type="region of interest" description="Disordered" evidence="1">
    <location>
        <begin position="802"/>
        <end position="826"/>
    </location>
</feature>
<dbReference type="GO" id="GO:0001156">
    <property type="term" value="F:TFIIIC-class transcription factor complex binding"/>
    <property type="evidence" value="ECO:0007669"/>
    <property type="project" value="TreeGrafter"/>
</dbReference>
<dbReference type="CDD" id="cd00167">
    <property type="entry name" value="SANT"/>
    <property type="match status" value="1"/>
</dbReference>
<dbReference type="SUPFAM" id="SSF46689">
    <property type="entry name" value="Homeodomain-like"/>
    <property type="match status" value="1"/>
</dbReference>
<protein>
    <recommendedName>
        <fullName evidence="2">Myb-like domain-containing protein</fullName>
    </recommendedName>
</protein>
<dbReference type="Pfam" id="PF15963">
    <property type="entry name" value="Myb_DNA-bind_7"/>
    <property type="match status" value="1"/>
</dbReference>
<keyword evidence="4" id="KW-1185">Reference proteome</keyword>
<dbReference type="Proteomes" id="UP001418222">
    <property type="component" value="Unassembled WGS sequence"/>
</dbReference>
<evidence type="ECO:0000259" key="2">
    <source>
        <dbReference type="SMART" id="SM00717"/>
    </source>
</evidence>
<gene>
    <name evidence="3" type="ORF">KSP39_PZI011297</name>
</gene>
<organism evidence="3 4">
    <name type="scientific">Platanthera zijinensis</name>
    <dbReference type="NCBI Taxonomy" id="2320716"/>
    <lineage>
        <taxon>Eukaryota</taxon>
        <taxon>Viridiplantae</taxon>
        <taxon>Streptophyta</taxon>
        <taxon>Embryophyta</taxon>
        <taxon>Tracheophyta</taxon>
        <taxon>Spermatophyta</taxon>
        <taxon>Magnoliopsida</taxon>
        <taxon>Liliopsida</taxon>
        <taxon>Asparagales</taxon>
        <taxon>Orchidaceae</taxon>
        <taxon>Orchidoideae</taxon>
        <taxon>Orchideae</taxon>
        <taxon>Orchidinae</taxon>
        <taxon>Platanthera</taxon>
    </lineage>
</organism>
<feature type="compositionally biased region" description="Basic and acidic residues" evidence="1">
    <location>
        <begin position="325"/>
        <end position="344"/>
    </location>
</feature>